<comment type="similarity">
    <text evidence="1 2">Belongs to the enoyl-CoA hydratase/isomerase family.</text>
</comment>
<evidence type="ECO:0000256" key="1">
    <source>
        <dbReference type="ARBA" id="ARBA00005254"/>
    </source>
</evidence>
<keyword evidence="4" id="KW-1185">Reference proteome</keyword>
<accession>A0ABR6NBW3</accession>
<evidence type="ECO:0000313" key="4">
    <source>
        <dbReference type="Proteomes" id="UP001138540"/>
    </source>
</evidence>
<dbReference type="InterPro" id="IPR018376">
    <property type="entry name" value="Enoyl-CoA_hyd/isom_CS"/>
</dbReference>
<dbReference type="InterPro" id="IPR014748">
    <property type="entry name" value="Enoyl-CoA_hydra_C"/>
</dbReference>
<comment type="caution">
    <text evidence="3">The sequence shown here is derived from an EMBL/GenBank/DDBJ whole genome shotgun (WGS) entry which is preliminary data.</text>
</comment>
<dbReference type="SUPFAM" id="SSF52096">
    <property type="entry name" value="ClpP/crotonase"/>
    <property type="match status" value="1"/>
</dbReference>
<organism evidence="3 4">
    <name type="scientific">Sphingobium lignivorans</name>
    <dbReference type="NCBI Taxonomy" id="2735886"/>
    <lineage>
        <taxon>Bacteria</taxon>
        <taxon>Pseudomonadati</taxon>
        <taxon>Pseudomonadota</taxon>
        <taxon>Alphaproteobacteria</taxon>
        <taxon>Sphingomonadales</taxon>
        <taxon>Sphingomonadaceae</taxon>
        <taxon>Sphingobium</taxon>
    </lineage>
</organism>
<evidence type="ECO:0000313" key="3">
    <source>
        <dbReference type="EMBL" id="MBB5984766.1"/>
    </source>
</evidence>
<dbReference type="Gene3D" id="1.10.12.10">
    <property type="entry name" value="Lyase 2-enoyl-coa Hydratase, Chain A, domain 2"/>
    <property type="match status" value="1"/>
</dbReference>
<dbReference type="InterPro" id="IPR029045">
    <property type="entry name" value="ClpP/crotonase-like_dom_sf"/>
</dbReference>
<dbReference type="CDD" id="cd06558">
    <property type="entry name" value="crotonase-like"/>
    <property type="match status" value="1"/>
</dbReference>
<dbReference type="Pfam" id="PF00378">
    <property type="entry name" value="ECH_1"/>
    <property type="match status" value="1"/>
</dbReference>
<proteinExistence type="inferred from homology"/>
<reference evidence="3 4" key="1">
    <citation type="submission" date="2020-08" db="EMBL/GenBank/DDBJ databases">
        <title>Exploring microbial biodiversity for novel pathways involved in the catabolism of aromatic compounds derived from lignin.</title>
        <authorList>
            <person name="Elkins J."/>
        </authorList>
    </citation>
    <scope>NUCLEOTIDE SEQUENCE [LARGE SCALE GENOMIC DNA]</scope>
    <source>
        <strain evidence="3 4">B1D3A</strain>
    </source>
</reference>
<dbReference type="PANTHER" id="PTHR43802:SF1">
    <property type="entry name" value="IP11341P-RELATED"/>
    <property type="match status" value="1"/>
</dbReference>
<dbReference type="PROSITE" id="PS00166">
    <property type="entry name" value="ENOYL_COA_HYDRATASE"/>
    <property type="match status" value="1"/>
</dbReference>
<dbReference type="NCBIfam" id="NF006013">
    <property type="entry name" value="PRK08150.1"/>
    <property type="match status" value="1"/>
</dbReference>
<sequence length="268" mass="27840">MSDTFATYALEGDVALIGINRAAKRNAVSAAVMADLHEAFERAVSEARVGILFGHGGNFSAGLDLAEAASRMQGGSAPKPWERGRWTVPLDLIARGPIPWIAALEGACIGGGLEIASACHVRVADATTFFALPEGKRGIFVGGGGAVRIQRLMGYARMADMMLTGRVLSAAEGERANLCQYVVPAGQSMETARELALKIASNAPNTNWAICAALPRIGDMGHGDGLFFEGLIGGASRNSEGASRIAAFIERGENKVAAPPPSSADGED</sequence>
<dbReference type="PANTHER" id="PTHR43802">
    <property type="entry name" value="ENOYL-COA HYDRATASE"/>
    <property type="match status" value="1"/>
</dbReference>
<dbReference type="EMBL" id="JACHKA010000001">
    <property type="protein sequence ID" value="MBB5984766.1"/>
    <property type="molecule type" value="Genomic_DNA"/>
</dbReference>
<dbReference type="InterPro" id="IPR001753">
    <property type="entry name" value="Enoyl-CoA_hydra/iso"/>
</dbReference>
<dbReference type="Proteomes" id="UP001138540">
    <property type="component" value="Unassembled WGS sequence"/>
</dbReference>
<name>A0ABR6NBW3_9SPHN</name>
<protein>
    <submittedName>
        <fullName evidence="3">Enoyl-CoA hydratase/carnithine racemase</fullName>
    </submittedName>
</protein>
<dbReference type="RefSeq" id="WP_184150326.1">
    <property type="nucleotide sequence ID" value="NZ_JACHKA010000001.1"/>
</dbReference>
<evidence type="ECO:0000256" key="2">
    <source>
        <dbReference type="RuleBase" id="RU003707"/>
    </source>
</evidence>
<gene>
    <name evidence="3" type="ORF">HNP60_000740</name>
</gene>
<dbReference type="Gene3D" id="3.90.226.10">
    <property type="entry name" value="2-enoyl-CoA Hydratase, Chain A, domain 1"/>
    <property type="match status" value="1"/>
</dbReference>